<dbReference type="Proteomes" id="UP000198284">
    <property type="component" value="Unassembled WGS sequence"/>
</dbReference>
<dbReference type="OrthoDB" id="7616984at2"/>
<evidence type="ECO:0000256" key="1">
    <source>
        <dbReference type="SAM" id="Coils"/>
    </source>
</evidence>
<evidence type="ECO:0000313" key="3">
    <source>
        <dbReference type="EMBL" id="SNS65015.1"/>
    </source>
</evidence>
<accession>A0A239G7R7</accession>
<feature type="signal peptide" evidence="2">
    <location>
        <begin position="1"/>
        <end position="23"/>
    </location>
</feature>
<feature type="chain" id="PRO_5013054279" evidence="2">
    <location>
        <begin position="24"/>
        <end position="423"/>
    </location>
</feature>
<evidence type="ECO:0000256" key="2">
    <source>
        <dbReference type="SAM" id="SignalP"/>
    </source>
</evidence>
<dbReference type="SUPFAM" id="SSF56954">
    <property type="entry name" value="Outer membrane efflux proteins (OEP)"/>
    <property type="match status" value="1"/>
</dbReference>
<organism evidence="3 4">
    <name type="scientific">Noviherbaspirillum humi</name>
    <dbReference type="NCBI Taxonomy" id="1688639"/>
    <lineage>
        <taxon>Bacteria</taxon>
        <taxon>Pseudomonadati</taxon>
        <taxon>Pseudomonadota</taxon>
        <taxon>Betaproteobacteria</taxon>
        <taxon>Burkholderiales</taxon>
        <taxon>Oxalobacteraceae</taxon>
        <taxon>Noviherbaspirillum</taxon>
    </lineage>
</organism>
<keyword evidence="2" id="KW-0732">Signal</keyword>
<dbReference type="EMBL" id="FZOT01000004">
    <property type="protein sequence ID" value="SNS65015.1"/>
    <property type="molecule type" value="Genomic_DNA"/>
</dbReference>
<dbReference type="GO" id="GO:0015562">
    <property type="term" value="F:efflux transmembrane transporter activity"/>
    <property type="evidence" value="ECO:0007669"/>
    <property type="project" value="InterPro"/>
</dbReference>
<dbReference type="AlphaFoldDB" id="A0A239G7R7"/>
<reference evidence="3 4" key="1">
    <citation type="submission" date="2017-06" db="EMBL/GenBank/DDBJ databases">
        <authorList>
            <person name="Kim H.J."/>
            <person name="Triplett B.A."/>
        </authorList>
    </citation>
    <scope>NUCLEOTIDE SEQUENCE [LARGE SCALE GENOMIC DNA]</scope>
    <source>
        <strain evidence="3 4">U15</strain>
    </source>
</reference>
<name>A0A239G7R7_9BURK</name>
<proteinExistence type="predicted"/>
<keyword evidence="4" id="KW-1185">Reference proteome</keyword>
<protein>
    <submittedName>
        <fullName evidence="3">Outer membrane protein TolC</fullName>
    </submittedName>
</protein>
<feature type="coiled-coil region" evidence="1">
    <location>
        <begin position="241"/>
        <end position="268"/>
    </location>
</feature>
<gene>
    <name evidence="3" type="ORF">SAMN06265795_104283</name>
</gene>
<sequence>MKRMTVRRGCAALALLLGAAARAQDDYPALLPPEPAVRAALDRTPEVRAARARIDFDSAESRRLRTGAHEWVARATVQRRTEADGLRYREQGVALERPVRWFGKAGKDGALADQQLQVAQFAYADAWHEAGRAFLRLWFDAIREARAAALLQEQVKLLEQQAGIAAKRVKAGDAPRMDMMLAETERDRLLAVQQQAMQRAERTRLELDSRYPGLPLAMPAQVPAPNADATGIEQWVQRIVSENHEIELADAQAAFARLAAQRRSLERTPDPTVGVHMMQERDRQEKIVGVTVSIPLPGAVRAAQADASAAEAAVVAEKAQGVRFRVQREAAAAAMSARAAYDNWASLARLAQRSRDTAALLSKAYSLGEVTIGEALLARRQSLEAEASAEAAQVEALQARAALMLDAHLFWEAQEDAPTQSRP</sequence>
<dbReference type="Gene3D" id="1.20.1600.10">
    <property type="entry name" value="Outer membrane efflux proteins (OEP)"/>
    <property type="match status" value="1"/>
</dbReference>
<evidence type="ECO:0000313" key="4">
    <source>
        <dbReference type="Proteomes" id="UP000198284"/>
    </source>
</evidence>
<keyword evidence="1" id="KW-0175">Coiled coil</keyword>